<protein>
    <submittedName>
        <fullName evidence="1">Uncharacterized protein</fullName>
    </submittedName>
</protein>
<comment type="caution">
    <text evidence="1">The sequence shown here is derived from an EMBL/GenBank/DDBJ whole genome shotgun (WGS) entry which is preliminary data.</text>
</comment>
<evidence type="ECO:0000313" key="1">
    <source>
        <dbReference type="EMBL" id="KAI5652476.1"/>
    </source>
</evidence>
<reference evidence="2" key="1">
    <citation type="journal article" date="2023" name="Nat. Plants">
        <title>Single-cell RNA sequencing provides a high-resolution roadmap for understanding the multicellular compartmentation of specialized metabolism.</title>
        <authorList>
            <person name="Sun S."/>
            <person name="Shen X."/>
            <person name="Li Y."/>
            <person name="Li Y."/>
            <person name="Wang S."/>
            <person name="Li R."/>
            <person name="Zhang H."/>
            <person name="Shen G."/>
            <person name="Guo B."/>
            <person name="Wei J."/>
            <person name="Xu J."/>
            <person name="St-Pierre B."/>
            <person name="Chen S."/>
            <person name="Sun C."/>
        </authorList>
    </citation>
    <scope>NUCLEOTIDE SEQUENCE [LARGE SCALE GENOMIC DNA]</scope>
</reference>
<gene>
    <name evidence="1" type="ORF">M9H77_29663</name>
</gene>
<dbReference type="EMBL" id="CM044707">
    <property type="protein sequence ID" value="KAI5652476.1"/>
    <property type="molecule type" value="Genomic_DNA"/>
</dbReference>
<name>A0ACB9ZW00_CATRO</name>
<keyword evidence="2" id="KW-1185">Reference proteome</keyword>
<organism evidence="1 2">
    <name type="scientific">Catharanthus roseus</name>
    <name type="common">Madagascar periwinkle</name>
    <name type="synonym">Vinca rosea</name>
    <dbReference type="NCBI Taxonomy" id="4058"/>
    <lineage>
        <taxon>Eukaryota</taxon>
        <taxon>Viridiplantae</taxon>
        <taxon>Streptophyta</taxon>
        <taxon>Embryophyta</taxon>
        <taxon>Tracheophyta</taxon>
        <taxon>Spermatophyta</taxon>
        <taxon>Magnoliopsida</taxon>
        <taxon>eudicotyledons</taxon>
        <taxon>Gunneridae</taxon>
        <taxon>Pentapetalae</taxon>
        <taxon>asterids</taxon>
        <taxon>lamiids</taxon>
        <taxon>Gentianales</taxon>
        <taxon>Apocynaceae</taxon>
        <taxon>Rauvolfioideae</taxon>
        <taxon>Vinceae</taxon>
        <taxon>Catharanthinae</taxon>
        <taxon>Catharanthus</taxon>
    </lineage>
</organism>
<accession>A0ACB9ZW00</accession>
<proteinExistence type="predicted"/>
<dbReference type="Proteomes" id="UP001060085">
    <property type="component" value="Linkage Group LG07"/>
</dbReference>
<sequence length="136" mass="15083">MEKELGNFLKYLPINLSLNPSLMCYEVSFVKLKLFPESYLSHVSIYGDLCAFSFGGLFLVVSYASTFLSSHAFLEDSLLHSGSIFDPSCYGFGMLDNTSSVDPKFVHLKLECALIDVLHDKSIGHVLTLIECALIC</sequence>
<evidence type="ECO:0000313" key="2">
    <source>
        <dbReference type="Proteomes" id="UP001060085"/>
    </source>
</evidence>